<dbReference type="Gramene" id="TraesCS2A03G0281800.1">
    <property type="protein sequence ID" value="TraesCS2A03G0281800.1.CDS"/>
    <property type="gene ID" value="TraesCS2A03G0281800"/>
</dbReference>
<reference evidence="3" key="2">
    <citation type="submission" date="2018-10" db="UniProtKB">
        <authorList>
            <consortium name="EnsemblPlants"/>
        </authorList>
    </citation>
    <scope>IDENTIFICATION</scope>
</reference>
<feature type="region of interest" description="Disordered" evidence="1">
    <location>
        <begin position="1"/>
        <end position="24"/>
    </location>
</feature>
<evidence type="ECO:0000313" key="3">
    <source>
        <dbReference type="EnsemblPlants" id="TraesCS2A02G137700.1"/>
    </source>
</evidence>
<feature type="transmembrane region" description="Helical" evidence="2">
    <location>
        <begin position="108"/>
        <end position="130"/>
    </location>
</feature>
<keyword evidence="2" id="KW-0472">Membrane</keyword>
<proteinExistence type="predicted"/>
<evidence type="ECO:0000256" key="1">
    <source>
        <dbReference type="SAM" id="MobiDB-lite"/>
    </source>
</evidence>
<feature type="transmembrane region" description="Helical" evidence="2">
    <location>
        <begin position="277"/>
        <end position="307"/>
    </location>
</feature>
<feature type="transmembrane region" description="Helical" evidence="2">
    <location>
        <begin position="69"/>
        <end position="87"/>
    </location>
</feature>
<dbReference type="Gene3D" id="1.25.10.10">
    <property type="entry name" value="Leucine-rich Repeat Variant"/>
    <property type="match status" value="1"/>
</dbReference>
<feature type="transmembrane region" description="Helical" evidence="2">
    <location>
        <begin position="328"/>
        <end position="354"/>
    </location>
</feature>
<feature type="transmembrane region" description="Helical" evidence="2">
    <location>
        <begin position="136"/>
        <end position="157"/>
    </location>
</feature>
<dbReference type="Gramene" id="TraesNOR2A03G00630810.1">
    <property type="protein sequence ID" value="TraesNOR2A03G00630810.1"/>
    <property type="gene ID" value="TraesNOR2A03G00630810"/>
</dbReference>
<keyword evidence="4" id="KW-1185">Reference proteome</keyword>
<dbReference type="InterPro" id="IPR011989">
    <property type="entry name" value="ARM-like"/>
</dbReference>
<dbReference type="RefSeq" id="XP_044455566.1">
    <property type="nucleotide sequence ID" value="XM_044599631.1"/>
</dbReference>
<dbReference type="PANTHER" id="PTHR33115:SF79">
    <property type="entry name" value="BLE2 PROTEIN"/>
    <property type="match status" value="1"/>
</dbReference>
<dbReference type="InterPro" id="IPR016024">
    <property type="entry name" value="ARM-type_fold"/>
</dbReference>
<keyword evidence="2" id="KW-0812">Transmembrane</keyword>
<dbReference type="GeneID" id="123187709"/>
<feature type="transmembrane region" description="Helical" evidence="2">
    <location>
        <begin position="42"/>
        <end position="63"/>
    </location>
</feature>
<evidence type="ECO:0000313" key="4">
    <source>
        <dbReference type="Proteomes" id="UP000019116"/>
    </source>
</evidence>
<dbReference type="SUPFAM" id="SSF48371">
    <property type="entry name" value="ARM repeat"/>
    <property type="match status" value="1"/>
</dbReference>
<feature type="transmembrane region" description="Helical" evidence="2">
    <location>
        <begin position="169"/>
        <end position="186"/>
    </location>
</feature>
<dbReference type="EnsemblPlants" id="TraesCS2A02G137700.1">
    <property type="protein sequence ID" value="TraesCS2A02G137700.1"/>
    <property type="gene ID" value="TraesCS2A02G137700"/>
</dbReference>
<dbReference type="Gramene" id="TraesCS2A02G137700.1">
    <property type="protein sequence ID" value="TraesCS2A02G137700.1"/>
    <property type="gene ID" value="TraesCS2A02G137700"/>
</dbReference>
<name>A0A3B6AU93_WHEAT</name>
<feature type="transmembrane region" description="Helical" evidence="2">
    <location>
        <begin position="247"/>
        <end position="265"/>
    </location>
</feature>
<accession>A0A3B6AU93</accession>
<feature type="transmembrane region" description="Helical" evidence="2">
    <location>
        <begin position="206"/>
        <end position="226"/>
    </location>
</feature>
<dbReference type="PaxDb" id="4565-Traes_2AS_4F704ECD3.1"/>
<protein>
    <recommendedName>
        <fullName evidence="5">BLE2 protein</fullName>
    </recommendedName>
</protein>
<reference evidence="3" key="1">
    <citation type="submission" date="2018-08" db="EMBL/GenBank/DDBJ databases">
        <authorList>
            <person name="Rossello M."/>
        </authorList>
    </citation>
    <scope>NUCLEOTIDE SEQUENCE [LARGE SCALE GENOMIC DNA]</scope>
    <source>
        <strain evidence="3">cv. Chinese Spring</strain>
    </source>
</reference>
<dbReference type="OrthoDB" id="618849at2759"/>
<keyword evidence="2" id="KW-1133">Transmembrane helix</keyword>
<evidence type="ECO:0008006" key="5">
    <source>
        <dbReference type="Google" id="ProtNLM"/>
    </source>
</evidence>
<dbReference type="STRING" id="4565.A0A3B6AU93"/>
<gene>
    <name evidence="3" type="primary">LOC123187709</name>
</gene>
<evidence type="ECO:0000256" key="2">
    <source>
        <dbReference type="SAM" id="Phobius"/>
    </source>
</evidence>
<dbReference type="Proteomes" id="UP000019116">
    <property type="component" value="Chromosome 2A"/>
</dbReference>
<dbReference type="AlphaFoldDB" id="A0A3B6AU93"/>
<organism evidence="3">
    <name type="scientific">Triticum aestivum</name>
    <name type="common">Wheat</name>
    <dbReference type="NCBI Taxonomy" id="4565"/>
    <lineage>
        <taxon>Eukaryota</taxon>
        <taxon>Viridiplantae</taxon>
        <taxon>Streptophyta</taxon>
        <taxon>Embryophyta</taxon>
        <taxon>Tracheophyta</taxon>
        <taxon>Spermatophyta</taxon>
        <taxon>Magnoliopsida</taxon>
        <taxon>Liliopsida</taxon>
        <taxon>Poales</taxon>
        <taxon>Poaceae</taxon>
        <taxon>BOP clade</taxon>
        <taxon>Pooideae</taxon>
        <taxon>Triticodae</taxon>
        <taxon>Triticeae</taxon>
        <taxon>Triticinae</taxon>
        <taxon>Triticum</taxon>
    </lineage>
</organism>
<dbReference type="PANTHER" id="PTHR33115">
    <property type="entry name" value="ARM REPEAT SUPERFAMILY PROTEIN"/>
    <property type="match status" value="1"/>
</dbReference>
<sequence length="950" mass="106599">MASAAEHRVPMPADPPAGDRKAAHPEKRLDRFVHSVAPMERLGNALGMFALAWATIVLLGGYPTQLRRQHFLITTIVIFMEGVGKFCRNKNRLDYQLFFRTRGAFRSLGPDALILLVCFFNVLACIDSIWGNNNVVDKLALLMMILVIGTILFPETAIPPMCNPLRHTLSLWSPVVAIVLLCPSVLYRVDDDSIDRLSLKASTTKLTVYLILSVVVLLLTVSRLQFPRIVKLVDCTLGNKIVFWRRVIMNLCMLAAMVLPIVTSHGDVRGAMIMLDIFGLMIASFGNLQIPAAVVRIGLALWGLIVIRQYSHDDHENVDQTNLGKSQLIFYLMVLGQGILYIVGGLLEIFSFILRRSLTRHAGFRGPQGLEYVNLYYAYVFDKCMKGAVLAPEKTSLITFAVDSLNSGSPKKQLYGLKMLLTFLEKDPLKTKAISELTTSIKTMTCLISMLGWTCEGDKDIRLCAAKVTAKLADNLYIVPIPGAMQLIASLLDTTHRQKLKDPLLDIGSPKAKQDSPIQQVRRNGHTSPMLKWLKELSIYCLIPRKEPTNMDEQNSHVLRCWKRITKRWSVPEEEPSTDQDHLPLLGMLILGKLASFDLENCIEISRATGLISKIIEFTSSRTEMTNINETQQALLKGSSLELLTRFSSTKGEFGVIMRQRISEHPFLLSHLADILDDSGSSQELRELTSELLRNLAMEGNTKEEIGQIRVIISRLMHAFLSQDALSSTDSGQRLRMKSGQALAVLAMESANNCSVMLEEPGYVFIKELTLMIHSDRYRYVASILLRNMCVHVRPELFNSDLKEISYIVREVLEGIMDAEGKELEVLVDLSSQIYNATPDDFARELEHGQIKETFIKRLVNALNSNMVPTAHCPGIRRVIVEHAIYMMESNTVYASCFKNCGMMEALLVVERTPSRAENYRFFSGDAGLMEHSIPLSTLVARAKELMDRE</sequence>